<keyword evidence="5" id="KW-0560">Oxidoreductase</keyword>
<dbReference type="Proteomes" id="UP000198418">
    <property type="component" value="Unassembled WGS sequence"/>
</dbReference>
<evidence type="ECO:0000313" key="8">
    <source>
        <dbReference type="EMBL" id="SNB81793.1"/>
    </source>
</evidence>
<protein>
    <submittedName>
        <fullName evidence="8">Predicted 2-oxoglutarate- and Fe(II)-dependent dioxygenase YbiX</fullName>
    </submittedName>
</protein>
<reference evidence="9" key="1">
    <citation type="submission" date="2017-06" db="EMBL/GenBank/DDBJ databases">
        <authorList>
            <person name="Varghese N."/>
            <person name="Submissions S."/>
        </authorList>
    </citation>
    <scope>NUCLEOTIDE SEQUENCE [LARGE SCALE GENOMIC DNA]</scope>
    <source>
        <strain evidence="9">DSM 137</strain>
    </source>
</reference>
<dbReference type="RefSeq" id="WP_088522238.1">
    <property type="nucleotide sequence ID" value="NZ_FYDG01000016.1"/>
</dbReference>
<organism evidence="8 9">
    <name type="scientific">Rhodoblastus acidophilus</name>
    <name type="common">Rhodopseudomonas acidophila</name>
    <dbReference type="NCBI Taxonomy" id="1074"/>
    <lineage>
        <taxon>Bacteria</taxon>
        <taxon>Pseudomonadati</taxon>
        <taxon>Pseudomonadota</taxon>
        <taxon>Alphaproteobacteria</taxon>
        <taxon>Hyphomicrobiales</taxon>
        <taxon>Rhodoblastaceae</taxon>
        <taxon>Rhodoblastus</taxon>
    </lineage>
</organism>
<dbReference type="GO" id="GO:0031418">
    <property type="term" value="F:L-ascorbic acid binding"/>
    <property type="evidence" value="ECO:0007669"/>
    <property type="project" value="UniProtKB-KW"/>
</dbReference>
<name>A0A212S8S9_RHOAC</name>
<comment type="cofactor">
    <cofactor evidence="1">
        <name>L-ascorbate</name>
        <dbReference type="ChEBI" id="CHEBI:38290"/>
    </cofactor>
</comment>
<dbReference type="OrthoDB" id="255432at2"/>
<evidence type="ECO:0000256" key="6">
    <source>
        <dbReference type="ARBA" id="ARBA00023004"/>
    </source>
</evidence>
<sequence length="353" mass="39074">MTTRTARVGIGEPIPWFSAMEVGYDKNVAIDELAGRPLVLFLFRSLRDPTVSAALAAVEALGVYDDGRALCLAIGPEVSGVALEPSRSAGRLRLRDKGDVAGLFGLAEAGPVVLVLNPMLQIVDIAPVEDPGVLAARVESCVRHWLDEAEAPGSAPLLIVPNVFDRAFCKTLIALYQAAGGREVGAIESAGETIQRFDLEWRMRLDHYIKDEAMIAQCREQISRRLLPMIYRAFQFRTTRIERYLIGRYSSETGGYFRPHRDNTAPVVAHRRFAASIILNEDFDGGALTFPEFGRRAYRAKAGDALVFSCALLHEVTPITRGERYAFITFFYDEASQRLREDFTRSLAAASRS</sequence>
<evidence type="ECO:0000256" key="2">
    <source>
        <dbReference type="ARBA" id="ARBA00022723"/>
    </source>
</evidence>
<keyword evidence="2" id="KW-0479">Metal-binding</keyword>
<gene>
    <name evidence="8" type="ORF">SAMN06265338_11657</name>
</gene>
<dbReference type="Gene3D" id="2.60.120.620">
    <property type="entry name" value="q2cbj1_9rhob like domain"/>
    <property type="match status" value="1"/>
</dbReference>
<dbReference type="GO" id="GO:0051213">
    <property type="term" value="F:dioxygenase activity"/>
    <property type="evidence" value="ECO:0007669"/>
    <property type="project" value="UniProtKB-KW"/>
</dbReference>
<dbReference type="AlphaFoldDB" id="A0A212S8S9"/>
<evidence type="ECO:0000259" key="7">
    <source>
        <dbReference type="PROSITE" id="PS51471"/>
    </source>
</evidence>
<dbReference type="InterPro" id="IPR006620">
    <property type="entry name" value="Pro_4_hyd_alph"/>
</dbReference>
<dbReference type="InterPro" id="IPR005123">
    <property type="entry name" value="Oxoglu/Fe-dep_dioxygenase_dom"/>
</dbReference>
<evidence type="ECO:0000256" key="1">
    <source>
        <dbReference type="ARBA" id="ARBA00001961"/>
    </source>
</evidence>
<dbReference type="EMBL" id="FYDG01000016">
    <property type="protein sequence ID" value="SNB81793.1"/>
    <property type="molecule type" value="Genomic_DNA"/>
</dbReference>
<feature type="domain" description="Fe2OG dioxygenase" evidence="7">
    <location>
        <begin position="240"/>
        <end position="334"/>
    </location>
</feature>
<dbReference type="GO" id="GO:0016705">
    <property type="term" value="F:oxidoreductase activity, acting on paired donors, with incorporation or reduction of molecular oxygen"/>
    <property type="evidence" value="ECO:0007669"/>
    <property type="project" value="InterPro"/>
</dbReference>
<keyword evidence="4 8" id="KW-0223">Dioxygenase</keyword>
<evidence type="ECO:0000256" key="3">
    <source>
        <dbReference type="ARBA" id="ARBA00022896"/>
    </source>
</evidence>
<keyword evidence="3" id="KW-0847">Vitamin C</keyword>
<evidence type="ECO:0000256" key="4">
    <source>
        <dbReference type="ARBA" id="ARBA00022964"/>
    </source>
</evidence>
<dbReference type="InterPro" id="IPR044862">
    <property type="entry name" value="Pro_4_hyd_alph_FE2OG_OXY"/>
</dbReference>
<dbReference type="GO" id="GO:0005506">
    <property type="term" value="F:iron ion binding"/>
    <property type="evidence" value="ECO:0007669"/>
    <property type="project" value="InterPro"/>
</dbReference>
<dbReference type="SUPFAM" id="SSF51197">
    <property type="entry name" value="Clavaminate synthase-like"/>
    <property type="match status" value="1"/>
</dbReference>
<dbReference type="PROSITE" id="PS51471">
    <property type="entry name" value="FE2OG_OXY"/>
    <property type="match status" value="1"/>
</dbReference>
<evidence type="ECO:0000313" key="9">
    <source>
        <dbReference type="Proteomes" id="UP000198418"/>
    </source>
</evidence>
<keyword evidence="6" id="KW-0408">Iron</keyword>
<evidence type="ECO:0000256" key="5">
    <source>
        <dbReference type="ARBA" id="ARBA00023002"/>
    </source>
</evidence>
<accession>A0A212S8S9</accession>
<keyword evidence="9" id="KW-1185">Reference proteome</keyword>
<dbReference type="SMART" id="SM00702">
    <property type="entry name" value="P4Hc"/>
    <property type="match status" value="1"/>
</dbReference>
<proteinExistence type="predicted"/>
<dbReference type="Pfam" id="PF13640">
    <property type="entry name" value="2OG-FeII_Oxy_3"/>
    <property type="match status" value="1"/>
</dbReference>